<feature type="signal peptide" evidence="1">
    <location>
        <begin position="1"/>
        <end position="19"/>
    </location>
</feature>
<gene>
    <name evidence="2" type="ORF">HETSPECPRED_008938</name>
</gene>
<proteinExistence type="predicted"/>
<evidence type="ECO:0000256" key="1">
    <source>
        <dbReference type="SAM" id="SignalP"/>
    </source>
</evidence>
<reference evidence="2" key="1">
    <citation type="submission" date="2021-03" db="EMBL/GenBank/DDBJ databases">
        <authorList>
            <person name="Tagirdzhanova G."/>
        </authorList>
    </citation>
    <scope>NUCLEOTIDE SEQUENCE</scope>
</reference>
<dbReference type="EMBL" id="CAJPDS010000007">
    <property type="protein sequence ID" value="CAF9909307.1"/>
    <property type="molecule type" value="Genomic_DNA"/>
</dbReference>
<comment type="caution">
    <text evidence="2">The sequence shown here is derived from an EMBL/GenBank/DDBJ whole genome shotgun (WGS) entry which is preliminary data.</text>
</comment>
<dbReference type="OrthoDB" id="5396249at2759"/>
<evidence type="ECO:0000313" key="2">
    <source>
        <dbReference type="EMBL" id="CAF9909307.1"/>
    </source>
</evidence>
<dbReference type="Proteomes" id="UP000664521">
    <property type="component" value="Unassembled WGS sequence"/>
</dbReference>
<evidence type="ECO:0000313" key="3">
    <source>
        <dbReference type="Proteomes" id="UP000664521"/>
    </source>
</evidence>
<name>A0A8H3HZS3_9LECA</name>
<protein>
    <submittedName>
        <fullName evidence="2">Uncharacterized protein</fullName>
    </submittedName>
</protein>
<keyword evidence="3" id="KW-1185">Reference proteome</keyword>
<keyword evidence="1" id="KW-0732">Signal</keyword>
<organism evidence="2 3">
    <name type="scientific">Heterodermia speciosa</name>
    <dbReference type="NCBI Taxonomy" id="116794"/>
    <lineage>
        <taxon>Eukaryota</taxon>
        <taxon>Fungi</taxon>
        <taxon>Dikarya</taxon>
        <taxon>Ascomycota</taxon>
        <taxon>Pezizomycotina</taxon>
        <taxon>Lecanoromycetes</taxon>
        <taxon>OSLEUM clade</taxon>
        <taxon>Lecanoromycetidae</taxon>
        <taxon>Caliciales</taxon>
        <taxon>Physciaceae</taxon>
        <taxon>Heterodermia</taxon>
    </lineage>
</organism>
<dbReference type="AlphaFoldDB" id="A0A8H3HZS3"/>
<sequence>MQLSFLFYLPLCSLHVSLAAVARRGDDVSTIVRPDAGTSTVTAFTFVTPSPGAEPVPITSQSQVVTSYIPLMTICPLLVTPATPALPLPTVTFNTTSRGTVASAYIPASSGTSLYRRQYVEESEAPYANSSIPTSTLSACSVFYTPTITSICHTTLSPLASPVIPITDCHQKVTFSTDHGYTLIPSTRPHYGNVSATAPVNVLSLTSYYVAPWQYIYTGIPADMVDVVICNTTVGRRVCTTTAEDWAPGTGWIQATNTIPYILGAPITGPAEVMVHPSLPIFTVPDGQTTTMSLSTDLPVVTSYATTTIDRSPASALAAATSLIAGDTDSTTTSTRTSTLTRVLTVQSALVTGL</sequence>
<feature type="chain" id="PRO_5034601571" evidence="1">
    <location>
        <begin position="20"/>
        <end position="354"/>
    </location>
</feature>
<accession>A0A8H3HZS3</accession>